<dbReference type="Proteomes" id="UP000004671">
    <property type="component" value="Chromosome"/>
</dbReference>
<protein>
    <submittedName>
        <fullName evidence="3">Uncharacterized protein</fullName>
    </submittedName>
</protein>
<dbReference type="AlphaFoldDB" id="H1XY64"/>
<reference evidence="2 5" key="2">
    <citation type="submission" date="2016-11" db="EMBL/GenBank/DDBJ databases">
        <title>Genomic analysis of Caldithrix abyssi and proposal of a novel bacterial phylum Caldithrichaeota.</title>
        <authorList>
            <person name="Kublanov I."/>
            <person name="Sigalova O."/>
            <person name="Gavrilov S."/>
            <person name="Lebedinsky A."/>
            <person name="Ivanova N."/>
            <person name="Daum C."/>
            <person name="Reddy T."/>
            <person name="Klenk H.P."/>
            <person name="Goker M."/>
            <person name="Reva O."/>
            <person name="Miroshnichenko M."/>
            <person name="Kyprides N."/>
            <person name="Woyke T."/>
            <person name="Gelfand M."/>
        </authorList>
    </citation>
    <scope>NUCLEOTIDE SEQUENCE [LARGE SCALE GENOMIC DNA]</scope>
    <source>
        <strain evidence="2 5">LF13</strain>
    </source>
</reference>
<sequence>MGLWQKIKTTLTHGARKAGKKSGEFSHLSKQKIHELGIKKQLEEKLLDLGGLIYQKAVQKEKLNFEQDLSVRHLIEQIKELEKELELVEAELKEKPDRSMK</sequence>
<keyword evidence="1" id="KW-0175">Coiled coil</keyword>
<dbReference type="STRING" id="880073.Cabys_1187"/>
<evidence type="ECO:0000313" key="5">
    <source>
        <dbReference type="Proteomes" id="UP000183868"/>
    </source>
</evidence>
<feature type="coiled-coil region" evidence="1">
    <location>
        <begin position="71"/>
        <end position="98"/>
    </location>
</feature>
<evidence type="ECO:0000256" key="1">
    <source>
        <dbReference type="SAM" id="Coils"/>
    </source>
</evidence>
<evidence type="ECO:0000313" key="3">
    <source>
        <dbReference type="EMBL" id="EHO41991.1"/>
    </source>
</evidence>
<dbReference type="Proteomes" id="UP000183868">
    <property type="component" value="Chromosome"/>
</dbReference>
<dbReference type="InParanoid" id="H1XY64"/>
<dbReference type="RefSeq" id="WP_006929187.1">
    <property type="nucleotide sequence ID" value="NZ_CM001402.1"/>
</dbReference>
<evidence type="ECO:0000313" key="4">
    <source>
        <dbReference type="Proteomes" id="UP000004671"/>
    </source>
</evidence>
<dbReference type="HOGENOM" id="CLU_2286264_0_0_0"/>
<reference evidence="3 4" key="1">
    <citation type="submission" date="2011-09" db="EMBL/GenBank/DDBJ databases">
        <title>The permanent draft genome of Caldithrix abyssi DSM 13497.</title>
        <authorList>
            <consortium name="US DOE Joint Genome Institute (JGI-PGF)"/>
            <person name="Lucas S."/>
            <person name="Han J."/>
            <person name="Lapidus A."/>
            <person name="Bruce D."/>
            <person name="Goodwin L."/>
            <person name="Pitluck S."/>
            <person name="Peters L."/>
            <person name="Kyrpides N."/>
            <person name="Mavromatis K."/>
            <person name="Ivanova N."/>
            <person name="Mikhailova N."/>
            <person name="Chertkov O."/>
            <person name="Detter J.C."/>
            <person name="Tapia R."/>
            <person name="Han C."/>
            <person name="Land M."/>
            <person name="Hauser L."/>
            <person name="Markowitz V."/>
            <person name="Cheng J.-F."/>
            <person name="Hugenholtz P."/>
            <person name="Woyke T."/>
            <person name="Wu D."/>
            <person name="Spring S."/>
            <person name="Brambilla E."/>
            <person name="Klenk H.-P."/>
            <person name="Eisen J.A."/>
        </authorList>
    </citation>
    <scope>NUCLEOTIDE SEQUENCE [LARGE SCALE GENOMIC DNA]</scope>
    <source>
        <strain evidence="3 4">DSM 13497</strain>
    </source>
</reference>
<gene>
    <name evidence="2" type="ORF">Cabys_1187</name>
    <name evidence="3" type="ORF">Calab_2381</name>
</gene>
<organism evidence="3 4">
    <name type="scientific">Caldithrix abyssi DSM 13497</name>
    <dbReference type="NCBI Taxonomy" id="880073"/>
    <lineage>
        <taxon>Bacteria</taxon>
        <taxon>Pseudomonadati</taxon>
        <taxon>Calditrichota</taxon>
        <taxon>Calditrichia</taxon>
        <taxon>Calditrichales</taxon>
        <taxon>Calditrichaceae</taxon>
        <taxon>Caldithrix</taxon>
    </lineage>
</organism>
<dbReference type="EMBL" id="CM001402">
    <property type="protein sequence ID" value="EHO41991.1"/>
    <property type="molecule type" value="Genomic_DNA"/>
</dbReference>
<name>H1XY64_CALAY</name>
<dbReference type="KEGG" id="caby:Cabys_1187"/>
<dbReference type="EMBL" id="CP018099">
    <property type="protein sequence ID" value="APF17936.1"/>
    <property type="molecule type" value="Genomic_DNA"/>
</dbReference>
<accession>H1XY64</accession>
<evidence type="ECO:0000313" key="2">
    <source>
        <dbReference type="EMBL" id="APF17936.1"/>
    </source>
</evidence>
<dbReference type="PaxDb" id="880073-Calab_2381"/>
<keyword evidence="4" id="KW-1185">Reference proteome</keyword>
<proteinExistence type="predicted"/>